<protein>
    <submittedName>
        <fullName evidence="4">2-oxoglutarate ferredoxin oxidoreductase subunit beta</fullName>
    </submittedName>
</protein>
<dbReference type="GO" id="GO:0044281">
    <property type="term" value="P:small molecule metabolic process"/>
    <property type="evidence" value="ECO:0007669"/>
    <property type="project" value="UniProtKB-ARBA"/>
</dbReference>
<dbReference type="PANTHER" id="PTHR48084">
    <property type="entry name" value="2-OXOGLUTARATE OXIDOREDUCTASE SUBUNIT KORB-RELATED"/>
    <property type="match status" value="1"/>
</dbReference>
<dbReference type="GO" id="GO:0045333">
    <property type="term" value="P:cellular respiration"/>
    <property type="evidence" value="ECO:0007669"/>
    <property type="project" value="UniProtKB-ARBA"/>
</dbReference>
<dbReference type="OrthoDB" id="9775140at2"/>
<dbReference type="Gene3D" id="3.40.50.970">
    <property type="match status" value="1"/>
</dbReference>
<dbReference type="CDD" id="cd03375">
    <property type="entry name" value="TPP_OGFOR"/>
    <property type="match status" value="1"/>
</dbReference>
<evidence type="ECO:0000259" key="2">
    <source>
        <dbReference type="Pfam" id="PF02775"/>
    </source>
</evidence>
<evidence type="ECO:0000313" key="5">
    <source>
        <dbReference type="Proteomes" id="UP000199236"/>
    </source>
</evidence>
<dbReference type="PANTHER" id="PTHR48084:SF4">
    <property type="entry name" value="2-OXOGLUTARATE OXIDOREDUCTASE SUBUNIT KORB"/>
    <property type="match status" value="1"/>
</dbReference>
<dbReference type="InterPro" id="IPR029061">
    <property type="entry name" value="THDP-binding"/>
</dbReference>
<feature type="domain" description="Pyruvate ferredoxin oxidoreductase beta subunit C-terminal" evidence="3">
    <location>
        <begin position="250"/>
        <end position="293"/>
    </location>
</feature>
<sequence length="330" mass="36833">MTASMSQCLMQMVQTDYQIADYQSDITPRWCTGCGDNAILTAMQRLCRDEQLPPEKTVCVSGIGCASRLPHYMNAYGFHGIHGRALPIAEGIKIRRPDLSVFVTTGDGDCCSIGAAHWIHAVRYNMNMTMLLHDNNVYGLTKKQASPTSPKGLKSNTTPFGATLNPLNPLSVTLGISNVSFVAQVPDWIPELLYDVLSKAYHHKGFSFIRILQRCPNFMNHHFDAAVQDPLRVRMLTHADGLRLKPELSRIYKNQETHDPLDLNRAQALAMLDEEIPVGVLYSNPHVPCYDELRKGKRPSTPQLVETVLNEEFDKVGIWPEGQQATSNGE</sequence>
<name>A0A1I5CC66_9HYPH</name>
<keyword evidence="5" id="KW-1185">Reference proteome</keyword>
<dbReference type="AlphaFoldDB" id="A0A1I5CC66"/>
<dbReference type="RefSeq" id="WP_090069390.1">
    <property type="nucleotide sequence ID" value="NZ_FOVR01000002.1"/>
</dbReference>
<evidence type="ECO:0000313" key="4">
    <source>
        <dbReference type="EMBL" id="SFN84620.1"/>
    </source>
</evidence>
<proteinExistence type="predicted"/>
<dbReference type="InterPro" id="IPR011766">
    <property type="entry name" value="TPP_enzyme_TPP-bd"/>
</dbReference>
<reference evidence="4 5" key="1">
    <citation type="submission" date="2016-10" db="EMBL/GenBank/DDBJ databases">
        <authorList>
            <person name="de Groot N.N."/>
        </authorList>
    </citation>
    <scope>NUCLEOTIDE SEQUENCE [LARGE SCALE GENOMIC DNA]</scope>
    <source>
        <strain evidence="4 5">CGMCC 1.9157</strain>
    </source>
</reference>
<dbReference type="Pfam" id="PF02775">
    <property type="entry name" value="TPP_enzyme_C"/>
    <property type="match status" value="1"/>
</dbReference>
<dbReference type="Proteomes" id="UP000199236">
    <property type="component" value="Unassembled WGS sequence"/>
</dbReference>
<evidence type="ECO:0000259" key="3">
    <source>
        <dbReference type="Pfam" id="PF12367"/>
    </source>
</evidence>
<organism evidence="4 5">
    <name type="scientific">Cohaesibacter marisflavi</name>
    <dbReference type="NCBI Taxonomy" id="655353"/>
    <lineage>
        <taxon>Bacteria</taxon>
        <taxon>Pseudomonadati</taxon>
        <taxon>Pseudomonadota</taxon>
        <taxon>Alphaproteobacteria</taxon>
        <taxon>Hyphomicrobiales</taxon>
        <taxon>Cohaesibacteraceae</taxon>
    </lineage>
</organism>
<keyword evidence="1" id="KW-0560">Oxidoreductase</keyword>
<feature type="domain" description="Thiamine pyrophosphate enzyme TPP-binding" evidence="2">
    <location>
        <begin position="63"/>
        <end position="211"/>
    </location>
</feature>
<dbReference type="Pfam" id="PF12367">
    <property type="entry name" value="PFO_beta_C"/>
    <property type="match status" value="1"/>
</dbReference>
<dbReference type="GO" id="GO:0030976">
    <property type="term" value="F:thiamine pyrophosphate binding"/>
    <property type="evidence" value="ECO:0007669"/>
    <property type="project" value="InterPro"/>
</dbReference>
<accession>A0A1I5CC66</accession>
<dbReference type="EMBL" id="FOVR01000002">
    <property type="protein sequence ID" value="SFN84620.1"/>
    <property type="molecule type" value="Genomic_DNA"/>
</dbReference>
<dbReference type="STRING" id="655353.SAMN04488056_102187"/>
<dbReference type="InterPro" id="IPR051457">
    <property type="entry name" value="2-oxoacid:Fd_oxidoreductase"/>
</dbReference>
<dbReference type="GO" id="GO:0016625">
    <property type="term" value="F:oxidoreductase activity, acting on the aldehyde or oxo group of donors, iron-sulfur protein as acceptor"/>
    <property type="evidence" value="ECO:0007669"/>
    <property type="project" value="UniProtKB-ARBA"/>
</dbReference>
<gene>
    <name evidence="4" type="ORF">SAMN04488056_102187</name>
</gene>
<evidence type="ECO:0000256" key="1">
    <source>
        <dbReference type="ARBA" id="ARBA00023002"/>
    </source>
</evidence>
<dbReference type="InterPro" id="IPR032686">
    <property type="entry name" value="PFO_beta_C"/>
</dbReference>
<dbReference type="SUPFAM" id="SSF52518">
    <property type="entry name" value="Thiamin diphosphate-binding fold (THDP-binding)"/>
    <property type="match status" value="1"/>
</dbReference>